<evidence type="ECO:0000256" key="7">
    <source>
        <dbReference type="ARBA" id="ARBA00023316"/>
    </source>
</evidence>
<reference evidence="13" key="2">
    <citation type="submission" date="2010-04" db="EMBL/GenBank/DDBJ databases">
        <authorList>
            <person name="Buell R."/>
            <person name="Hamilton J."/>
            <person name="Hostetler J."/>
        </authorList>
    </citation>
    <scope>NUCLEOTIDE SEQUENCE [LARGE SCALE GENOMIC DNA]</scope>
    <source>
        <strain evidence="13">DAOM:BR144</strain>
    </source>
</reference>
<feature type="chain" id="PRO_5003872157" description="glucan endo-1,3-beta-D-glucosidase" evidence="9">
    <location>
        <begin position="23"/>
        <end position="436"/>
    </location>
</feature>
<feature type="region of interest" description="Disordered" evidence="8">
    <location>
        <begin position="35"/>
        <end position="76"/>
    </location>
</feature>
<evidence type="ECO:0000256" key="6">
    <source>
        <dbReference type="ARBA" id="ARBA00023295"/>
    </source>
</evidence>
<keyword evidence="6" id="KW-0326">Glycosidase</keyword>
<feature type="compositionally biased region" description="Low complexity" evidence="8">
    <location>
        <begin position="40"/>
        <end position="57"/>
    </location>
</feature>
<dbReference type="EMBL" id="GL376573">
    <property type="status" value="NOT_ANNOTATED_CDS"/>
    <property type="molecule type" value="Genomic_DNA"/>
</dbReference>
<keyword evidence="4 9" id="KW-0732">Signal</keyword>
<feature type="region of interest" description="Disordered" evidence="8">
    <location>
        <begin position="88"/>
        <end position="112"/>
    </location>
</feature>
<feature type="compositionally biased region" description="Low complexity" evidence="8">
    <location>
        <begin position="64"/>
        <end position="76"/>
    </location>
</feature>
<name>K3WLE5_GLOUD</name>
<dbReference type="InterPro" id="IPR018807">
    <property type="entry name" value="YJL171C/Tos1_N"/>
</dbReference>
<accession>K3WLE5</accession>
<evidence type="ECO:0000259" key="11">
    <source>
        <dbReference type="Pfam" id="PF10290"/>
    </source>
</evidence>
<evidence type="ECO:0000313" key="12">
    <source>
        <dbReference type="EnsemblProtists" id="PYU1_T005787"/>
    </source>
</evidence>
<reference evidence="13" key="1">
    <citation type="journal article" date="2010" name="Genome Biol.">
        <title>Genome sequence of the necrotrophic plant pathogen Pythium ultimum reveals original pathogenicity mechanisms and effector repertoire.</title>
        <authorList>
            <person name="Levesque C.A."/>
            <person name="Brouwer H."/>
            <person name="Cano L."/>
            <person name="Hamilton J.P."/>
            <person name="Holt C."/>
            <person name="Huitema E."/>
            <person name="Raffaele S."/>
            <person name="Robideau G.P."/>
            <person name="Thines M."/>
            <person name="Win J."/>
            <person name="Zerillo M.M."/>
            <person name="Beakes G.W."/>
            <person name="Boore J.L."/>
            <person name="Busam D."/>
            <person name="Dumas B."/>
            <person name="Ferriera S."/>
            <person name="Fuerstenberg S.I."/>
            <person name="Gachon C.M."/>
            <person name="Gaulin E."/>
            <person name="Govers F."/>
            <person name="Grenville-Briggs L."/>
            <person name="Horner N."/>
            <person name="Hostetler J."/>
            <person name="Jiang R.H."/>
            <person name="Johnson J."/>
            <person name="Krajaejun T."/>
            <person name="Lin H."/>
            <person name="Meijer H.J."/>
            <person name="Moore B."/>
            <person name="Morris P."/>
            <person name="Phuntmart V."/>
            <person name="Puiu D."/>
            <person name="Shetty J."/>
            <person name="Stajich J.E."/>
            <person name="Tripathy S."/>
            <person name="Wawra S."/>
            <person name="van West P."/>
            <person name="Whitty B.R."/>
            <person name="Coutinho P.M."/>
            <person name="Henrissat B."/>
            <person name="Martin F."/>
            <person name="Thomas P.D."/>
            <person name="Tyler B.M."/>
            <person name="De Vries R.P."/>
            <person name="Kamoun S."/>
            <person name="Yandell M."/>
            <person name="Tisserat N."/>
            <person name="Buell C.R."/>
        </authorList>
    </citation>
    <scope>NUCLEOTIDE SEQUENCE</scope>
    <source>
        <strain evidence="13">DAOM:BR144</strain>
    </source>
</reference>
<reference evidence="12" key="3">
    <citation type="submission" date="2015-02" db="UniProtKB">
        <authorList>
            <consortium name="EnsemblProtists"/>
        </authorList>
    </citation>
    <scope>IDENTIFICATION</scope>
    <source>
        <strain evidence="12">DAOM BR144</strain>
    </source>
</reference>
<sequence>MVRLTWVVAVLLAAIQAPFIAAGPSPVVSPNCKVAEDAKPTSTSSAPSPSVSASSATKMTQVDTSAPTTPEVTPSPVTTALAVVTSAPTTAAPTETPAPTTQAPAPETPAPTVSDTFASPLAAITYSSVGGSGMYGKVTSMSCPGTGQGTCVQEDHAISGPLAPFDEDLTLALRGPLQVDNIAVFTAGSNSNASSSSWIKVSAYSRANDNAMQNMVLLNSKGDKTKSGEFSMCHGNSQSYATSDGTTVATSANAFSGVLADGVEINMMSESTCDSASDTCGFSRGVAYEGWRGASKIFMVQAQMPHAEGKDAPAIWLLNGQVVRTAEYGCNCRGIGGSGKWKGGCGELDIAEVLPEDKNALTSTMYSFKGSRGAAPISMRPTDASIVFVVVFSGETSQVQILLMRPEDVDVETPPTPERVQKWLDYRNGEQVNFDI</sequence>
<protein>
    <recommendedName>
        <fullName evidence="3">glucan endo-1,3-beta-D-glucosidase</fullName>
        <ecNumber evidence="3">3.2.1.39</ecNumber>
    </recommendedName>
</protein>
<feature type="domain" description="Cell wall protein YJL171C/Tos1 C-terminal" evidence="10">
    <location>
        <begin position="197"/>
        <end position="423"/>
    </location>
</feature>
<dbReference type="GO" id="GO:0042973">
    <property type="term" value="F:glucan endo-1,3-beta-D-glucosidase activity"/>
    <property type="evidence" value="ECO:0007669"/>
    <property type="project" value="UniProtKB-EC"/>
</dbReference>
<dbReference type="InterPro" id="IPR018805">
    <property type="entry name" value="YJL171C/Tos1_C"/>
</dbReference>
<evidence type="ECO:0000256" key="5">
    <source>
        <dbReference type="ARBA" id="ARBA00022801"/>
    </source>
</evidence>
<dbReference type="PANTHER" id="PTHR31737">
    <property type="entry name" value="PROTEIN TOS1"/>
    <property type="match status" value="1"/>
</dbReference>
<dbReference type="InParanoid" id="K3WLE5"/>
<feature type="signal peptide" evidence="9">
    <location>
        <begin position="1"/>
        <end position="22"/>
    </location>
</feature>
<keyword evidence="7" id="KW-0961">Cell wall biogenesis/degradation</keyword>
<evidence type="ECO:0000313" key="13">
    <source>
        <dbReference type="Proteomes" id="UP000019132"/>
    </source>
</evidence>
<evidence type="ECO:0000259" key="10">
    <source>
        <dbReference type="Pfam" id="PF10287"/>
    </source>
</evidence>
<keyword evidence="5" id="KW-0378">Hydrolase</keyword>
<dbReference type="GO" id="GO:0071555">
    <property type="term" value="P:cell wall organization"/>
    <property type="evidence" value="ECO:0007669"/>
    <property type="project" value="UniProtKB-KW"/>
</dbReference>
<evidence type="ECO:0000256" key="9">
    <source>
        <dbReference type="SAM" id="SignalP"/>
    </source>
</evidence>
<dbReference type="PANTHER" id="PTHR31737:SF2">
    <property type="entry name" value="PROTEIN TOS1"/>
    <property type="match status" value="1"/>
</dbReference>
<evidence type="ECO:0000256" key="3">
    <source>
        <dbReference type="ARBA" id="ARBA00012780"/>
    </source>
</evidence>
<comment type="similarity">
    <text evidence="2">Belongs to the PGA52 family.</text>
</comment>
<organism evidence="12 13">
    <name type="scientific">Globisporangium ultimum (strain ATCC 200006 / CBS 805.95 / DAOM BR144)</name>
    <name type="common">Pythium ultimum</name>
    <dbReference type="NCBI Taxonomy" id="431595"/>
    <lineage>
        <taxon>Eukaryota</taxon>
        <taxon>Sar</taxon>
        <taxon>Stramenopiles</taxon>
        <taxon>Oomycota</taxon>
        <taxon>Peronosporomycetes</taxon>
        <taxon>Pythiales</taxon>
        <taxon>Pythiaceae</taxon>
        <taxon>Globisporangium</taxon>
    </lineage>
</organism>
<dbReference type="eggNOG" id="ENOG502QSI7">
    <property type="taxonomic scope" value="Eukaryota"/>
</dbReference>
<dbReference type="STRING" id="431595.K3WLE5"/>
<proteinExistence type="inferred from homology"/>
<evidence type="ECO:0000256" key="4">
    <source>
        <dbReference type="ARBA" id="ARBA00022729"/>
    </source>
</evidence>
<dbReference type="VEuPathDB" id="FungiDB:PYU1_G005776"/>
<evidence type="ECO:0000256" key="8">
    <source>
        <dbReference type="SAM" id="MobiDB-lite"/>
    </source>
</evidence>
<dbReference type="Pfam" id="PF10287">
    <property type="entry name" value="YJL171C_Tos1_C"/>
    <property type="match status" value="1"/>
</dbReference>
<feature type="domain" description="Cell wall protein YJL171C/Tos1 N-terminal" evidence="11">
    <location>
        <begin position="123"/>
        <end position="186"/>
    </location>
</feature>
<keyword evidence="13" id="KW-1185">Reference proteome</keyword>
<dbReference type="EnsemblProtists" id="PYU1_T005787">
    <property type="protein sequence ID" value="PYU1_T005787"/>
    <property type="gene ID" value="PYU1_G005776"/>
</dbReference>
<comment type="catalytic activity">
    <reaction evidence="1">
        <text>Hydrolysis of (1-&gt;3)-beta-D-glucosidic linkages in (1-&gt;3)-beta-D-glucans.</text>
        <dbReference type="EC" id="3.2.1.39"/>
    </reaction>
</comment>
<dbReference type="AlphaFoldDB" id="K3WLE5"/>
<dbReference type="HOGENOM" id="CLU_030276_5_0_1"/>
<dbReference type="Proteomes" id="UP000019132">
    <property type="component" value="Unassembled WGS sequence"/>
</dbReference>
<evidence type="ECO:0000256" key="1">
    <source>
        <dbReference type="ARBA" id="ARBA00000382"/>
    </source>
</evidence>
<evidence type="ECO:0000256" key="2">
    <source>
        <dbReference type="ARBA" id="ARBA00006055"/>
    </source>
</evidence>
<dbReference type="Pfam" id="PF10290">
    <property type="entry name" value="YJL171C_Tos1_N"/>
    <property type="match status" value="1"/>
</dbReference>
<dbReference type="EC" id="3.2.1.39" evidence="3"/>